<organism evidence="2 3">
    <name type="scientific">Rhizobium multihospitium</name>
    <dbReference type="NCBI Taxonomy" id="410764"/>
    <lineage>
        <taxon>Bacteria</taxon>
        <taxon>Pseudomonadati</taxon>
        <taxon>Pseudomonadota</taxon>
        <taxon>Alphaproteobacteria</taxon>
        <taxon>Hyphomicrobiales</taxon>
        <taxon>Rhizobiaceae</taxon>
        <taxon>Rhizobium/Agrobacterium group</taxon>
        <taxon>Rhizobium</taxon>
    </lineage>
</organism>
<dbReference type="Gene3D" id="3.30.70.100">
    <property type="match status" value="1"/>
</dbReference>
<dbReference type="InterPro" id="IPR007138">
    <property type="entry name" value="ABM_dom"/>
</dbReference>
<dbReference type="AlphaFoldDB" id="A0A1C3WWW2"/>
<dbReference type="STRING" id="410764.GA0061103_6468"/>
<keyword evidence="2" id="KW-0560">Oxidoreductase</keyword>
<sequence>MATNNNETAALAPTTYFIKFKVKPGKNADFEKAIGEVMDGVREKETGNVYCDLLRFPEDHQTYAIVERFKDVEASAIHAEGEHIETFKAAILKNDLLDGPPEVQDLAFIRSK</sequence>
<gene>
    <name evidence="2" type="ORF">GA0061103_6468</name>
</gene>
<dbReference type="OrthoDB" id="9804891at2"/>
<dbReference type="GO" id="GO:0004497">
    <property type="term" value="F:monooxygenase activity"/>
    <property type="evidence" value="ECO:0007669"/>
    <property type="project" value="UniProtKB-KW"/>
</dbReference>
<dbReference type="PROSITE" id="PS51725">
    <property type="entry name" value="ABM"/>
    <property type="match status" value="1"/>
</dbReference>
<keyword evidence="3" id="KW-1185">Reference proteome</keyword>
<proteinExistence type="predicted"/>
<dbReference type="Pfam" id="PF03992">
    <property type="entry name" value="ABM"/>
    <property type="match status" value="1"/>
</dbReference>
<feature type="domain" description="ABM" evidence="1">
    <location>
        <begin position="14"/>
        <end position="106"/>
    </location>
</feature>
<dbReference type="EMBL" id="FMAG01000008">
    <property type="protein sequence ID" value="SCB44366.1"/>
    <property type="molecule type" value="Genomic_DNA"/>
</dbReference>
<dbReference type="RefSeq" id="WP_092716642.1">
    <property type="nucleotide sequence ID" value="NZ_FMAG01000008.1"/>
</dbReference>
<evidence type="ECO:0000313" key="3">
    <source>
        <dbReference type="Proteomes" id="UP000199101"/>
    </source>
</evidence>
<evidence type="ECO:0000313" key="2">
    <source>
        <dbReference type="EMBL" id="SCB44366.1"/>
    </source>
</evidence>
<accession>A0A1C3WWW2</accession>
<dbReference type="Proteomes" id="UP000199101">
    <property type="component" value="Unassembled WGS sequence"/>
</dbReference>
<evidence type="ECO:0000259" key="1">
    <source>
        <dbReference type="PROSITE" id="PS51725"/>
    </source>
</evidence>
<protein>
    <submittedName>
        <fullName evidence="2">Quinol monooxygenase YgiN</fullName>
    </submittedName>
</protein>
<dbReference type="InterPro" id="IPR011008">
    <property type="entry name" value="Dimeric_a/b-barrel"/>
</dbReference>
<dbReference type="SUPFAM" id="SSF54909">
    <property type="entry name" value="Dimeric alpha+beta barrel"/>
    <property type="match status" value="1"/>
</dbReference>
<reference evidence="3" key="1">
    <citation type="submission" date="2016-08" db="EMBL/GenBank/DDBJ databases">
        <authorList>
            <person name="Varghese N."/>
            <person name="Submissions Spin"/>
        </authorList>
    </citation>
    <scope>NUCLEOTIDE SEQUENCE [LARGE SCALE GENOMIC DNA]</scope>
    <source>
        <strain evidence="3">HAMBI 2975</strain>
    </source>
</reference>
<keyword evidence="2" id="KW-0503">Monooxygenase</keyword>
<name>A0A1C3WWW2_9HYPH</name>